<dbReference type="Proteomes" id="UP001066276">
    <property type="component" value="Chromosome 1_2"/>
</dbReference>
<proteinExistence type="predicted"/>
<accession>A0AAV7VYR0</accession>
<keyword evidence="3" id="KW-1185">Reference proteome</keyword>
<dbReference type="EMBL" id="JANPWB010000002">
    <property type="protein sequence ID" value="KAJ1206809.1"/>
    <property type="molecule type" value="Genomic_DNA"/>
</dbReference>
<gene>
    <name evidence="2" type="ORF">NDU88_002206</name>
</gene>
<feature type="region of interest" description="Disordered" evidence="1">
    <location>
        <begin position="1"/>
        <end position="66"/>
    </location>
</feature>
<feature type="compositionally biased region" description="Polar residues" evidence="1">
    <location>
        <begin position="1"/>
        <end position="12"/>
    </location>
</feature>
<reference evidence="2" key="1">
    <citation type="journal article" date="2022" name="bioRxiv">
        <title>Sequencing and chromosome-scale assembly of the giantPleurodeles waltlgenome.</title>
        <authorList>
            <person name="Brown T."/>
            <person name="Elewa A."/>
            <person name="Iarovenko S."/>
            <person name="Subramanian E."/>
            <person name="Araus A.J."/>
            <person name="Petzold A."/>
            <person name="Susuki M."/>
            <person name="Suzuki K.-i.T."/>
            <person name="Hayashi T."/>
            <person name="Toyoda A."/>
            <person name="Oliveira C."/>
            <person name="Osipova E."/>
            <person name="Leigh N.D."/>
            <person name="Simon A."/>
            <person name="Yun M.H."/>
        </authorList>
    </citation>
    <scope>NUCLEOTIDE SEQUENCE</scope>
    <source>
        <strain evidence="2">20211129_DDA</strain>
        <tissue evidence="2">Liver</tissue>
    </source>
</reference>
<evidence type="ECO:0000256" key="1">
    <source>
        <dbReference type="SAM" id="MobiDB-lite"/>
    </source>
</evidence>
<evidence type="ECO:0000313" key="3">
    <source>
        <dbReference type="Proteomes" id="UP001066276"/>
    </source>
</evidence>
<name>A0AAV7VYR0_PLEWA</name>
<dbReference type="AlphaFoldDB" id="A0AAV7VYR0"/>
<evidence type="ECO:0000313" key="2">
    <source>
        <dbReference type="EMBL" id="KAJ1206809.1"/>
    </source>
</evidence>
<comment type="caution">
    <text evidence="2">The sequence shown here is derived from an EMBL/GenBank/DDBJ whole genome shotgun (WGS) entry which is preliminary data.</text>
</comment>
<organism evidence="2 3">
    <name type="scientific">Pleurodeles waltl</name>
    <name type="common">Iberian ribbed newt</name>
    <dbReference type="NCBI Taxonomy" id="8319"/>
    <lineage>
        <taxon>Eukaryota</taxon>
        <taxon>Metazoa</taxon>
        <taxon>Chordata</taxon>
        <taxon>Craniata</taxon>
        <taxon>Vertebrata</taxon>
        <taxon>Euteleostomi</taxon>
        <taxon>Amphibia</taxon>
        <taxon>Batrachia</taxon>
        <taxon>Caudata</taxon>
        <taxon>Salamandroidea</taxon>
        <taxon>Salamandridae</taxon>
        <taxon>Pleurodelinae</taxon>
        <taxon>Pleurodeles</taxon>
    </lineage>
</organism>
<protein>
    <submittedName>
        <fullName evidence="2">Uncharacterized protein</fullName>
    </submittedName>
</protein>
<sequence>MKHISALSSEPPNRSRRTPARSEPLFRMKCPPNLLSEEQGQLGVRSLHRDSESHLGRQSCLQSASL</sequence>